<dbReference type="InterPro" id="IPR053134">
    <property type="entry name" value="RNA-dir_DNA_polymerase"/>
</dbReference>
<organism evidence="2 3">
    <name type="scientific">Vitis vinifera</name>
    <name type="common">Grape</name>
    <dbReference type="NCBI Taxonomy" id="29760"/>
    <lineage>
        <taxon>Eukaryota</taxon>
        <taxon>Viridiplantae</taxon>
        <taxon>Streptophyta</taxon>
        <taxon>Embryophyta</taxon>
        <taxon>Tracheophyta</taxon>
        <taxon>Spermatophyta</taxon>
        <taxon>Magnoliopsida</taxon>
        <taxon>eudicotyledons</taxon>
        <taxon>Gunneridae</taxon>
        <taxon>Pentapetalae</taxon>
        <taxon>rosids</taxon>
        <taxon>Vitales</taxon>
        <taxon>Vitaceae</taxon>
        <taxon>Viteae</taxon>
        <taxon>Vitis</taxon>
    </lineage>
</organism>
<sequence length="106" mass="12131">MLPLGLTIQTEIDKLSAASFNPRGRPFKLVGHYCGSPKEMRTWRVCVDYIDLNDVYPKDSFSLPRIEQIVDSTSGHKMFSFLDVFSGYHQIPMFQPAKEKTTFITP</sequence>
<feature type="domain" description="Reverse transcriptase" evidence="1">
    <location>
        <begin position="37"/>
        <end position="106"/>
    </location>
</feature>
<dbReference type="InterPro" id="IPR043128">
    <property type="entry name" value="Rev_trsase/Diguanyl_cyclase"/>
</dbReference>
<proteinExistence type="predicted"/>
<dbReference type="Gene3D" id="3.10.10.10">
    <property type="entry name" value="HIV Type 1 Reverse Transcriptase, subunit A, domain 1"/>
    <property type="match status" value="1"/>
</dbReference>
<dbReference type="InterPro" id="IPR000477">
    <property type="entry name" value="RT_dom"/>
</dbReference>
<evidence type="ECO:0000313" key="3">
    <source>
        <dbReference type="Proteomes" id="UP000288805"/>
    </source>
</evidence>
<dbReference type="InterPro" id="IPR043502">
    <property type="entry name" value="DNA/RNA_pol_sf"/>
</dbReference>
<evidence type="ECO:0000313" key="2">
    <source>
        <dbReference type="EMBL" id="RVW51407.1"/>
    </source>
</evidence>
<protein>
    <submittedName>
        <fullName evidence="2">Transposon Ty3-I Gag-Pol polyprotein</fullName>
    </submittedName>
</protein>
<dbReference type="PANTHER" id="PTHR24559:SF430">
    <property type="entry name" value="RNA-DIRECTED DNA POLYMERASE"/>
    <property type="match status" value="1"/>
</dbReference>
<reference evidence="2 3" key="1">
    <citation type="journal article" date="2018" name="PLoS Genet.">
        <title>Population sequencing reveals clonal diversity and ancestral inbreeding in the grapevine cultivar Chardonnay.</title>
        <authorList>
            <person name="Roach M.J."/>
            <person name="Johnson D.L."/>
            <person name="Bohlmann J."/>
            <person name="van Vuuren H.J."/>
            <person name="Jones S.J."/>
            <person name="Pretorius I.S."/>
            <person name="Schmidt S.A."/>
            <person name="Borneman A.R."/>
        </authorList>
    </citation>
    <scope>NUCLEOTIDE SEQUENCE [LARGE SCALE GENOMIC DNA]</scope>
    <source>
        <strain evidence="3">cv. Chardonnay</strain>
        <tissue evidence="2">Leaf</tissue>
    </source>
</reference>
<dbReference type="Proteomes" id="UP000288805">
    <property type="component" value="Unassembled WGS sequence"/>
</dbReference>
<dbReference type="SUPFAM" id="SSF56672">
    <property type="entry name" value="DNA/RNA polymerases"/>
    <property type="match status" value="1"/>
</dbReference>
<dbReference type="AlphaFoldDB" id="A0A438EUM1"/>
<dbReference type="PANTHER" id="PTHR24559">
    <property type="entry name" value="TRANSPOSON TY3-I GAG-POL POLYPROTEIN"/>
    <property type="match status" value="1"/>
</dbReference>
<accession>A0A438EUM1</accession>
<comment type="caution">
    <text evidence="2">The sequence shown here is derived from an EMBL/GenBank/DDBJ whole genome shotgun (WGS) entry which is preliminary data.</text>
</comment>
<gene>
    <name evidence="2" type="primary">TY3B-I_202</name>
    <name evidence="2" type="ORF">CK203_097162</name>
</gene>
<dbReference type="EMBL" id="QGNW01001181">
    <property type="protein sequence ID" value="RVW51407.1"/>
    <property type="molecule type" value="Genomic_DNA"/>
</dbReference>
<dbReference type="Gene3D" id="3.30.70.270">
    <property type="match status" value="1"/>
</dbReference>
<evidence type="ECO:0000259" key="1">
    <source>
        <dbReference type="Pfam" id="PF00078"/>
    </source>
</evidence>
<dbReference type="Pfam" id="PF00078">
    <property type="entry name" value="RVT_1"/>
    <property type="match status" value="1"/>
</dbReference>
<name>A0A438EUM1_VITVI</name>